<dbReference type="InterPro" id="IPR019428">
    <property type="entry name" value="7TM_GPCR_serpentine_rcpt_Str"/>
</dbReference>
<feature type="transmembrane region" description="Helical" evidence="1">
    <location>
        <begin position="104"/>
        <end position="132"/>
    </location>
</feature>
<dbReference type="PANTHER" id="PTHR22943:SF248">
    <property type="entry name" value="SEVEN TM RECEPTOR"/>
    <property type="match status" value="1"/>
</dbReference>
<name>A0AA36G924_9BILA</name>
<comment type="caution">
    <text evidence="2">The sequence shown here is derived from an EMBL/GenBank/DDBJ whole genome shotgun (WGS) entry which is preliminary data.</text>
</comment>
<dbReference type="PANTHER" id="PTHR22943">
    <property type="entry name" value="7-TRANSMEMBRANE DOMAIN RECEPTOR C.ELEGANS"/>
    <property type="match status" value="1"/>
</dbReference>
<evidence type="ECO:0000256" key="1">
    <source>
        <dbReference type="SAM" id="Phobius"/>
    </source>
</evidence>
<feature type="transmembrane region" description="Helical" evidence="1">
    <location>
        <begin position="35"/>
        <end position="56"/>
    </location>
</feature>
<feature type="transmembrane region" description="Helical" evidence="1">
    <location>
        <begin position="153"/>
        <end position="169"/>
    </location>
</feature>
<evidence type="ECO:0000313" key="2">
    <source>
        <dbReference type="EMBL" id="CAJ0580096.1"/>
    </source>
</evidence>
<dbReference type="EMBL" id="CATQJA010002659">
    <property type="protein sequence ID" value="CAJ0580096.1"/>
    <property type="molecule type" value="Genomic_DNA"/>
</dbReference>
<dbReference type="Proteomes" id="UP001177023">
    <property type="component" value="Unassembled WGS sequence"/>
</dbReference>
<keyword evidence="1" id="KW-0472">Membrane</keyword>
<sequence length="290" mass="32912">MLYVCLFSQSVLLLMFQFVYRYAMVTRNSFLSRLNFRKCAALCFLLFVAFAVAWTLDTHLSMGVVHEDVFAVMSGIYQRQFEGNLSAIGYLGQSYDPSANSRLWVAYFGTCNLLAMLAVSWAVIIYSGWKVYKTLHASSKVISEKTRRLQKELFKALIIQLTIPLFFNYTPMGVLFFSAMIGIPLKLELIIAWTTTTHFSMGAVGEDVSQAMRHIFTTNLGMDNIPNTGFLGQSYDALIIQLLIPMTFNYFPMGSEEADPLGFVQTWSSQLRLVKNHAEAFELPSPIRFH</sequence>
<keyword evidence="1" id="KW-0812">Transmembrane</keyword>
<organism evidence="2 3">
    <name type="scientific">Mesorhabditis spiculigera</name>
    <dbReference type="NCBI Taxonomy" id="96644"/>
    <lineage>
        <taxon>Eukaryota</taxon>
        <taxon>Metazoa</taxon>
        <taxon>Ecdysozoa</taxon>
        <taxon>Nematoda</taxon>
        <taxon>Chromadorea</taxon>
        <taxon>Rhabditida</taxon>
        <taxon>Rhabditina</taxon>
        <taxon>Rhabditomorpha</taxon>
        <taxon>Rhabditoidea</taxon>
        <taxon>Rhabditidae</taxon>
        <taxon>Mesorhabditinae</taxon>
        <taxon>Mesorhabditis</taxon>
    </lineage>
</organism>
<keyword evidence="3" id="KW-1185">Reference proteome</keyword>
<dbReference type="SUPFAM" id="SSF81321">
    <property type="entry name" value="Family A G protein-coupled receptor-like"/>
    <property type="match status" value="1"/>
</dbReference>
<keyword evidence="1" id="KW-1133">Transmembrane helix</keyword>
<proteinExistence type="predicted"/>
<dbReference type="Pfam" id="PF10326">
    <property type="entry name" value="7TM_GPCR_Str"/>
    <property type="match status" value="1"/>
</dbReference>
<accession>A0AA36G924</accession>
<gene>
    <name evidence="2" type="ORF">MSPICULIGERA_LOCUS18299</name>
</gene>
<feature type="non-terminal residue" evidence="2">
    <location>
        <position position="290"/>
    </location>
</feature>
<evidence type="ECO:0000313" key="3">
    <source>
        <dbReference type="Proteomes" id="UP001177023"/>
    </source>
</evidence>
<protein>
    <submittedName>
        <fullName evidence="2">Uncharacterized protein</fullName>
    </submittedName>
</protein>
<feature type="transmembrane region" description="Helical" evidence="1">
    <location>
        <begin position="6"/>
        <end position="23"/>
    </location>
</feature>
<dbReference type="AlphaFoldDB" id="A0AA36G924"/>
<reference evidence="2" key="1">
    <citation type="submission" date="2023-06" db="EMBL/GenBank/DDBJ databases">
        <authorList>
            <person name="Delattre M."/>
        </authorList>
    </citation>
    <scope>NUCLEOTIDE SEQUENCE</scope>
    <source>
        <strain evidence="2">AF72</strain>
    </source>
</reference>